<dbReference type="InterPro" id="IPR002344">
    <property type="entry name" value="Lupus_La"/>
</dbReference>
<dbReference type="RefSeq" id="XP_001019287.2">
    <property type="nucleotide sequence ID" value="XM_001019287.3"/>
</dbReference>
<evidence type="ECO:0000259" key="4">
    <source>
        <dbReference type="PROSITE" id="PS50961"/>
    </source>
</evidence>
<proteinExistence type="evidence at protein level"/>
<dbReference type="GeneID" id="7822891"/>
<evidence type="ECO:0000313" key="6">
    <source>
        <dbReference type="Proteomes" id="UP000009168"/>
    </source>
</evidence>
<dbReference type="HOGENOM" id="CLU_790993_0_0_1"/>
<dbReference type="PDB" id="8VRC">
    <property type="method" value="NMR"/>
    <property type="chains" value="A=118-217"/>
</dbReference>
<dbReference type="GO" id="GO:0009507">
    <property type="term" value="C:chloroplast"/>
    <property type="evidence" value="ECO:0007669"/>
    <property type="project" value="TreeGrafter"/>
</dbReference>
<reference evidence="7" key="2">
    <citation type="submission" date="2024-01" db="PDB data bank">
        <title>NMR structure of the second RNA binding domain from Tetrahymena thermophila Mlp1.</title>
        <authorList>
            <person name="Donaldson L.W."/>
        </authorList>
    </citation>
    <scope>STRUCTURE BY NMR OF 118-217</scope>
</reference>
<dbReference type="InterPro" id="IPR044673">
    <property type="entry name" value="DCL-like"/>
</dbReference>
<dbReference type="PANTHER" id="PTHR33415">
    <property type="entry name" value="PROTEIN EMBRYO DEFECTIVE 514"/>
    <property type="match status" value="1"/>
</dbReference>
<accession>Q23RK6</accession>
<dbReference type="SUPFAM" id="SSF46785">
    <property type="entry name" value="Winged helix' DNA-binding domain"/>
    <property type="match status" value="1"/>
</dbReference>
<dbReference type="Pfam" id="PF11523">
    <property type="entry name" value="DUF3223"/>
    <property type="match status" value="1"/>
</dbReference>
<dbReference type="SMR" id="Q23RK6"/>
<dbReference type="PANTHER" id="PTHR33415:SF24">
    <property type="entry name" value="DNA-DIRECTED RNA POLYMERASE"/>
    <property type="match status" value="1"/>
</dbReference>
<dbReference type="SMART" id="SM00715">
    <property type="entry name" value="LA"/>
    <property type="match status" value="1"/>
</dbReference>
<evidence type="ECO:0007829" key="7">
    <source>
        <dbReference type="PDB" id="8VRC"/>
    </source>
</evidence>
<dbReference type="PRINTS" id="PR00302">
    <property type="entry name" value="LUPUSLA"/>
</dbReference>
<dbReference type="CDD" id="cd07323">
    <property type="entry name" value="LAM"/>
    <property type="match status" value="1"/>
</dbReference>
<dbReference type="eggNOG" id="KOG4213">
    <property type="taxonomic scope" value="Eukaryota"/>
</dbReference>
<dbReference type="GO" id="GO:0005634">
    <property type="term" value="C:nucleus"/>
    <property type="evidence" value="ECO:0007669"/>
    <property type="project" value="InterPro"/>
</dbReference>
<dbReference type="STRING" id="312017.Q23RK6"/>
<dbReference type="GO" id="GO:0003723">
    <property type="term" value="F:RNA binding"/>
    <property type="evidence" value="ECO:0007669"/>
    <property type="project" value="UniProtKB-UniRule"/>
</dbReference>
<protein>
    <submittedName>
        <fullName evidence="5">LA motif RNA-binding domain protein</fullName>
    </submittedName>
</protein>
<dbReference type="Gene3D" id="1.10.10.10">
    <property type="entry name" value="Winged helix-like DNA-binding domain superfamily/Winged helix DNA-binding domain"/>
    <property type="match status" value="1"/>
</dbReference>
<dbReference type="GO" id="GO:0009658">
    <property type="term" value="P:chloroplast organization"/>
    <property type="evidence" value="ECO:0007669"/>
    <property type="project" value="TreeGrafter"/>
</dbReference>
<dbReference type="InterPro" id="IPR036390">
    <property type="entry name" value="WH_DNA-bd_sf"/>
</dbReference>
<dbReference type="InterPro" id="IPR006630">
    <property type="entry name" value="La_HTH"/>
</dbReference>
<dbReference type="EMBL" id="GG662644">
    <property type="protein sequence ID" value="EAR99042.2"/>
    <property type="molecule type" value="Genomic_DNA"/>
</dbReference>
<feature type="domain" description="HTH La-type RNA-binding" evidence="4">
    <location>
        <begin position="1"/>
        <end position="90"/>
    </location>
</feature>
<name>Q23RK6_TETTS</name>
<keyword evidence="6" id="KW-1185">Reference proteome</keyword>
<dbReference type="KEGG" id="tet:TTHERM_00384860"/>
<sequence>MSINKEEVKKQVEYYLSDKNLVNDEKFRTIIQEHPEGYLSFGNILNCNKIKRLGVTTFEQLATSLADSTLVELNEAKDSVRRAGNKPIPAKEAVDPAEAAEKEAREAEKKELINFYETFQPIIFSTACEQEGVANWRNITEALLKQHNVHAPYCRFGKLEGNFALNKDKTSQEVIDQLVQDGLQFGESKVTIKVSEGEALSKFWELHGRHYNGVMELKKKEVNQTVKAKKDKKEKKQKREFEFGGEKYTDVLTIKNLFKGILGRTANGQKIISPYHEMLKSLLEYHNNKEAKLKDLDHFTVDVHPEHKDTRCFFVVKSDGTKEDFSAVKCISNFEEKLKL</sequence>
<evidence type="ECO:0000256" key="1">
    <source>
        <dbReference type="ARBA" id="ARBA00022884"/>
    </source>
</evidence>
<dbReference type="AlphaFoldDB" id="Q23RK6"/>
<dbReference type="InterPro" id="IPR036388">
    <property type="entry name" value="WH-like_DNA-bd_sf"/>
</dbReference>
<evidence type="ECO:0000256" key="2">
    <source>
        <dbReference type="PROSITE-ProRule" id="PRU00332"/>
    </source>
</evidence>
<reference evidence="6" key="1">
    <citation type="journal article" date="2006" name="PLoS Biol.">
        <title>Macronuclear genome sequence of the ciliate Tetrahymena thermophila, a model eukaryote.</title>
        <authorList>
            <person name="Eisen J.A."/>
            <person name="Coyne R.S."/>
            <person name="Wu M."/>
            <person name="Wu D."/>
            <person name="Thiagarajan M."/>
            <person name="Wortman J.R."/>
            <person name="Badger J.H."/>
            <person name="Ren Q."/>
            <person name="Amedeo P."/>
            <person name="Jones K.M."/>
            <person name="Tallon L.J."/>
            <person name="Delcher A.L."/>
            <person name="Salzberg S.L."/>
            <person name="Silva J.C."/>
            <person name="Haas B.J."/>
            <person name="Majoros W.H."/>
            <person name="Farzad M."/>
            <person name="Carlton J.M."/>
            <person name="Smith R.K. Jr."/>
            <person name="Garg J."/>
            <person name="Pearlman R.E."/>
            <person name="Karrer K.M."/>
            <person name="Sun L."/>
            <person name="Manning G."/>
            <person name="Elde N.C."/>
            <person name="Turkewitz A.P."/>
            <person name="Asai D.J."/>
            <person name="Wilkes D.E."/>
            <person name="Wang Y."/>
            <person name="Cai H."/>
            <person name="Collins K."/>
            <person name="Stewart B.A."/>
            <person name="Lee S.R."/>
            <person name="Wilamowska K."/>
            <person name="Weinberg Z."/>
            <person name="Ruzzo W.L."/>
            <person name="Wloga D."/>
            <person name="Gaertig J."/>
            <person name="Frankel J."/>
            <person name="Tsao C.-C."/>
            <person name="Gorovsky M.A."/>
            <person name="Keeling P.J."/>
            <person name="Waller R.F."/>
            <person name="Patron N.J."/>
            <person name="Cherry J.M."/>
            <person name="Stover N.A."/>
            <person name="Krieger C.J."/>
            <person name="del Toro C."/>
            <person name="Ryder H.F."/>
            <person name="Williamson S.C."/>
            <person name="Barbeau R.A."/>
            <person name="Hamilton E.P."/>
            <person name="Orias E."/>
        </authorList>
    </citation>
    <scope>NUCLEOTIDE SEQUENCE [LARGE SCALE GENOMIC DNA]</scope>
    <source>
        <strain evidence="6">SB210</strain>
    </source>
</reference>
<evidence type="ECO:0000313" key="5">
    <source>
        <dbReference type="EMBL" id="EAR99042.2"/>
    </source>
</evidence>
<dbReference type="OMA" id="FFHKQIS"/>
<dbReference type="OrthoDB" id="409625at2759"/>
<keyword evidence="1 2" id="KW-0694">RNA-binding</keyword>
<dbReference type="Pfam" id="PF05383">
    <property type="entry name" value="La"/>
    <property type="match status" value="1"/>
</dbReference>
<feature type="region of interest" description="Disordered" evidence="3">
    <location>
        <begin position="81"/>
        <end position="103"/>
    </location>
</feature>
<keyword evidence="7" id="KW-0002">3D-structure</keyword>
<dbReference type="Gene3D" id="3.10.450.40">
    <property type="match status" value="1"/>
</dbReference>
<dbReference type="Proteomes" id="UP000009168">
    <property type="component" value="Unassembled WGS sequence"/>
</dbReference>
<dbReference type="InParanoid" id="Q23RK6"/>
<dbReference type="GO" id="GO:1990904">
    <property type="term" value="C:ribonucleoprotein complex"/>
    <property type="evidence" value="ECO:0007669"/>
    <property type="project" value="InterPro"/>
</dbReference>
<evidence type="ECO:0000256" key="3">
    <source>
        <dbReference type="SAM" id="MobiDB-lite"/>
    </source>
</evidence>
<dbReference type="PROSITE" id="PS50961">
    <property type="entry name" value="HTH_LA"/>
    <property type="match status" value="1"/>
</dbReference>
<organism evidence="5 6">
    <name type="scientific">Tetrahymena thermophila (strain SB210)</name>
    <dbReference type="NCBI Taxonomy" id="312017"/>
    <lineage>
        <taxon>Eukaryota</taxon>
        <taxon>Sar</taxon>
        <taxon>Alveolata</taxon>
        <taxon>Ciliophora</taxon>
        <taxon>Intramacronucleata</taxon>
        <taxon>Oligohymenophorea</taxon>
        <taxon>Hymenostomatida</taxon>
        <taxon>Tetrahymenina</taxon>
        <taxon>Tetrahymenidae</taxon>
        <taxon>Tetrahymena</taxon>
    </lineage>
</organism>
<gene>
    <name evidence="5" type="ORF">TTHERM_00384860</name>
</gene>
<dbReference type="GO" id="GO:1901259">
    <property type="term" value="P:chloroplast rRNA processing"/>
    <property type="evidence" value="ECO:0007669"/>
    <property type="project" value="TreeGrafter"/>
</dbReference>